<feature type="compositionally biased region" description="Polar residues" evidence="8">
    <location>
        <begin position="1267"/>
        <end position="1276"/>
    </location>
</feature>
<dbReference type="InterPro" id="IPR036211">
    <property type="entry name" value="eIF4G_eIF4E-bd_sf"/>
</dbReference>
<keyword evidence="4" id="KW-0396">Initiation factor</keyword>
<evidence type="ECO:0000256" key="7">
    <source>
        <dbReference type="ARBA" id="ARBA00022917"/>
    </source>
</evidence>
<feature type="domain" description="MIF4G" evidence="9">
    <location>
        <begin position="898"/>
        <end position="1138"/>
    </location>
</feature>
<keyword evidence="3" id="KW-0963">Cytoplasm</keyword>
<name>U1HJT8_ENDPU</name>
<feature type="compositionally biased region" description="Polar residues" evidence="8">
    <location>
        <begin position="1225"/>
        <end position="1249"/>
    </location>
</feature>
<feature type="compositionally biased region" description="Basic and acidic residues" evidence="8">
    <location>
        <begin position="554"/>
        <end position="580"/>
    </location>
</feature>
<organism evidence="10 11">
    <name type="scientific">Endocarpon pusillum (strain Z07020 / HMAS-L-300199)</name>
    <name type="common">Lichen-forming fungus</name>
    <dbReference type="NCBI Taxonomy" id="1263415"/>
    <lineage>
        <taxon>Eukaryota</taxon>
        <taxon>Fungi</taxon>
        <taxon>Dikarya</taxon>
        <taxon>Ascomycota</taxon>
        <taxon>Pezizomycotina</taxon>
        <taxon>Eurotiomycetes</taxon>
        <taxon>Chaetothyriomycetidae</taxon>
        <taxon>Verrucariales</taxon>
        <taxon>Verrucariaceae</taxon>
        <taxon>Endocarpon</taxon>
    </lineage>
</organism>
<feature type="region of interest" description="Disordered" evidence="8">
    <location>
        <begin position="1"/>
        <end position="211"/>
    </location>
</feature>
<feature type="compositionally biased region" description="Gly residues" evidence="8">
    <location>
        <begin position="1177"/>
        <end position="1187"/>
    </location>
</feature>
<evidence type="ECO:0000256" key="1">
    <source>
        <dbReference type="ARBA" id="ARBA00004496"/>
    </source>
</evidence>
<dbReference type="GO" id="GO:0016281">
    <property type="term" value="C:eukaryotic translation initiation factor 4F complex"/>
    <property type="evidence" value="ECO:0007669"/>
    <property type="project" value="TreeGrafter"/>
</dbReference>
<comment type="subcellular location">
    <subcellularLocation>
        <location evidence="1">Cytoplasm</location>
    </subcellularLocation>
</comment>
<dbReference type="InterPro" id="IPR016024">
    <property type="entry name" value="ARM-type_fold"/>
</dbReference>
<feature type="region of interest" description="Disordered" evidence="8">
    <location>
        <begin position="237"/>
        <end position="337"/>
    </location>
</feature>
<keyword evidence="7" id="KW-0648">Protein biosynthesis</keyword>
<evidence type="ECO:0000256" key="6">
    <source>
        <dbReference type="ARBA" id="ARBA00022884"/>
    </source>
</evidence>
<feature type="compositionally biased region" description="Low complexity" evidence="8">
    <location>
        <begin position="443"/>
        <end position="452"/>
    </location>
</feature>
<dbReference type="GO" id="GO:0003743">
    <property type="term" value="F:translation initiation factor activity"/>
    <property type="evidence" value="ECO:0007669"/>
    <property type="project" value="UniProtKB-KW"/>
</dbReference>
<feature type="compositionally biased region" description="Basic and acidic residues" evidence="8">
    <location>
        <begin position="1278"/>
        <end position="1289"/>
    </location>
</feature>
<dbReference type="OrthoDB" id="514777at2759"/>
<feature type="region of interest" description="Disordered" evidence="8">
    <location>
        <begin position="713"/>
        <end position="740"/>
    </location>
</feature>
<feature type="region of interest" description="Disordered" evidence="8">
    <location>
        <begin position="1158"/>
        <end position="1341"/>
    </location>
</feature>
<accession>U1HJT8</accession>
<feature type="compositionally biased region" description="Polar residues" evidence="8">
    <location>
        <begin position="726"/>
        <end position="740"/>
    </location>
</feature>
<feature type="compositionally biased region" description="Polar residues" evidence="8">
    <location>
        <begin position="807"/>
        <end position="822"/>
    </location>
</feature>
<gene>
    <name evidence="10" type="ORF">EPUS_07372</name>
</gene>
<feature type="compositionally biased region" description="Basic and acidic residues" evidence="8">
    <location>
        <begin position="173"/>
        <end position="187"/>
    </location>
</feature>
<feature type="compositionally biased region" description="Polar residues" evidence="8">
    <location>
        <begin position="271"/>
        <end position="297"/>
    </location>
</feature>
<dbReference type="Proteomes" id="UP000019373">
    <property type="component" value="Unassembled WGS sequence"/>
</dbReference>
<proteinExistence type="inferred from homology"/>
<comment type="similarity">
    <text evidence="2">Belongs to the eukaryotic initiation factor 4G family.</text>
</comment>
<feature type="compositionally biased region" description="Basic and acidic residues" evidence="8">
    <location>
        <begin position="838"/>
        <end position="852"/>
    </location>
</feature>
<dbReference type="PANTHER" id="PTHR23253:SF9">
    <property type="entry name" value="EUKARYOTIC TRANSLATION INITIATION FACTOR 4 GAMMA 2"/>
    <property type="match status" value="1"/>
</dbReference>
<dbReference type="Pfam" id="PF12152">
    <property type="entry name" value="eIF_4G1"/>
    <property type="match status" value="1"/>
</dbReference>
<keyword evidence="6" id="KW-0694">RNA-binding</keyword>
<keyword evidence="5" id="KW-0597">Phosphoprotein</keyword>
<feature type="compositionally biased region" description="Low complexity" evidence="8">
    <location>
        <begin position="1309"/>
        <end position="1320"/>
    </location>
</feature>
<dbReference type="RefSeq" id="XP_007803868.1">
    <property type="nucleotide sequence ID" value="XM_007805677.1"/>
</dbReference>
<feature type="region of interest" description="Disordered" evidence="8">
    <location>
        <begin position="349"/>
        <end position="644"/>
    </location>
</feature>
<feature type="compositionally biased region" description="Basic and acidic residues" evidence="8">
    <location>
        <begin position="379"/>
        <end position="439"/>
    </location>
</feature>
<protein>
    <recommendedName>
        <fullName evidence="9">MIF4G domain-containing protein</fullName>
    </recommendedName>
</protein>
<dbReference type="SUPFAM" id="SSF48371">
    <property type="entry name" value="ARM repeat"/>
    <property type="match status" value="1"/>
</dbReference>
<evidence type="ECO:0000313" key="11">
    <source>
        <dbReference type="Proteomes" id="UP000019373"/>
    </source>
</evidence>
<evidence type="ECO:0000256" key="4">
    <source>
        <dbReference type="ARBA" id="ARBA00022540"/>
    </source>
</evidence>
<dbReference type="FunFam" id="1.20.970.30:FF:000001">
    <property type="entry name" value="Eukaryotic translation initiation factor subunit eIF-4F, putative"/>
    <property type="match status" value="1"/>
</dbReference>
<keyword evidence="11" id="KW-1185">Reference proteome</keyword>
<feature type="compositionally biased region" description="Low complexity" evidence="8">
    <location>
        <begin position="581"/>
        <end position="591"/>
    </location>
</feature>
<dbReference type="Gene3D" id="1.20.970.30">
    <property type="entry name" value="eIF4G, eIF4E-binding domain"/>
    <property type="match status" value="1"/>
</dbReference>
<dbReference type="InterPro" id="IPR003890">
    <property type="entry name" value="MIF4G-like_typ-3"/>
</dbReference>
<dbReference type="PANTHER" id="PTHR23253">
    <property type="entry name" value="EUKARYOTIC TRANSLATION INITIATION FACTOR 4 GAMMA"/>
    <property type="match status" value="1"/>
</dbReference>
<dbReference type="Gene3D" id="1.25.40.180">
    <property type="match status" value="1"/>
</dbReference>
<dbReference type="FunFam" id="1.25.40.180:FF:000020">
    <property type="entry name" value="Eukaryotic translation initiation factor subunit"/>
    <property type="match status" value="1"/>
</dbReference>
<feature type="region of interest" description="Disordered" evidence="8">
    <location>
        <begin position="866"/>
        <end position="894"/>
    </location>
</feature>
<feature type="compositionally biased region" description="Polar residues" evidence="8">
    <location>
        <begin position="320"/>
        <end position="331"/>
    </location>
</feature>
<dbReference type="SUPFAM" id="SSF101489">
    <property type="entry name" value="Eukaryotic initiation factor 4f subunit eIF4g, eIF4e-binding domain"/>
    <property type="match status" value="1"/>
</dbReference>
<feature type="compositionally biased region" description="Low complexity" evidence="8">
    <location>
        <begin position="57"/>
        <end position="70"/>
    </location>
</feature>
<dbReference type="HOGENOM" id="CLU_003998_0_0_1"/>
<dbReference type="InterPro" id="IPR022745">
    <property type="entry name" value="eIF4G1_eIF4E-bd"/>
</dbReference>
<feature type="compositionally biased region" description="Basic and acidic residues" evidence="8">
    <location>
        <begin position="1158"/>
        <end position="1171"/>
    </location>
</feature>
<evidence type="ECO:0000259" key="9">
    <source>
        <dbReference type="SMART" id="SM00543"/>
    </source>
</evidence>
<dbReference type="Pfam" id="PF02854">
    <property type="entry name" value="MIF4G"/>
    <property type="match status" value="1"/>
</dbReference>
<feature type="compositionally biased region" description="Basic and acidic residues" evidence="8">
    <location>
        <begin position="520"/>
        <end position="531"/>
    </location>
</feature>
<feature type="compositionally biased region" description="Polar residues" evidence="8">
    <location>
        <begin position="87"/>
        <end position="101"/>
    </location>
</feature>
<feature type="compositionally biased region" description="Low complexity" evidence="8">
    <location>
        <begin position="879"/>
        <end position="894"/>
    </location>
</feature>
<evidence type="ECO:0000256" key="8">
    <source>
        <dbReference type="SAM" id="MobiDB-lite"/>
    </source>
</evidence>
<evidence type="ECO:0000313" key="10">
    <source>
        <dbReference type="EMBL" id="ERF70515.1"/>
    </source>
</evidence>
<feature type="compositionally biased region" description="Acidic residues" evidence="8">
    <location>
        <begin position="480"/>
        <end position="491"/>
    </location>
</feature>
<dbReference type="EMBL" id="KE721311">
    <property type="protein sequence ID" value="ERF70515.1"/>
    <property type="molecule type" value="Genomic_DNA"/>
</dbReference>
<evidence type="ECO:0000256" key="2">
    <source>
        <dbReference type="ARBA" id="ARBA00005775"/>
    </source>
</evidence>
<evidence type="ECO:0000256" key="3">
    <source>
        <dbReference type="ARBA" id="ARBA00022490"/>
    </source>
</evidence>
<dbReference type="GO" id="GO:0010494">
    <property type="term" value="C:cytoplasmic stress granule"/>
    <property type="evidence" value="ECO:0007669"/>
    <property type="project" value="UniProtKB-ARBA"/>
</dbReference>
<dbReference type="GO" id="GO:0003729">
    <property type="term" value="F:mRNA binding"/>
    <property type="evidence" value="ECO:0007669"/>
    <property type="project" value="TreeGrafter"/>
</dbReference>
<dbReference type="GeneID" id="19242256"/>
<dbReference type="OMA" id="QFYSVIT"/>
<feature type="compositionally biased region" description="Basic and acidic residues" evidence="8">
    <location>
        <begin position="492"/>
        <end position="513"/>
    </location>
</feature>
<feature type="region of interest" description="Disordered" evidence="8">
    <location>
        <begin position="805"/>
        <end position="852"/>
    </location>
</feature>
<dbReference type="eggNOG" id="KOG0401">
    <property type="taxonomic scope" value="Eukaryota"/>
</dbReference>
<reference evidence="11" key="1">
    <citation type="journal article" date="2014" name="BMC Genomics">
        <title>Genome characteristics reveal the impact of lichenization on lichen-forming fungus Endocarpon pusillum Hedwig (Verrucariales, Ascomycota).</title>
        <authorList>
            <person name="Wang Y.-Y."/>
            <person name="Liu B."/>
            <person name="Zhang X.-Y."/>
            <person name="Zhou Q.-M."/>
            <person name="Zhang T."/>
            <person name="Li H."/>
            <person name="Yu Y.-F."/>
            <person name="Zhang X.-L."/>
            <person name="Hao X.-Y."/>
            <person name="Wang M."/>
            <person name="Wang L."/>
            <person name="Wei J.-C."/>
        </authorList>
    </citation>
    <scope>NUCLEOTIDE SEQUENCE [LARGE SCALE GENOMIC DNA]</scope>
    <source>
        <strain evidence="11">Z07020 / HMAS-L-300199</strain>
    </source>
</reference>
<sequence length="1341" mass="145895">MAPNSFAPEGSHPPNVRRESSQSSHGDMSNHGIPGGPGRSSFPMQASRGGRSSFQGQPYSQPMPYSPQQSFRGQPNQRSMPHMPSFQGRSQPYTNSPNMATRSPAMMNVNPATPQMPHMQMVPGMPGQQYGNQGYQGFPQVKRHFSSSNPPSTKGKTGKSRGRGKGASNFNNSKREWDRPAAHRNDPKPPVPDPAFLVPPQQLPFDLSPQSGNFEKVLTAKKQGHYVQLQPDPSLQAMYHQHWMQQNPQMQGYPPPTSPRPNYVPGPGPQFMQTQYSNQGQHPQQAQPMSRSPSQVSAAERPASSLGQPHTPAIPAVSGHSHTASRATSSPVPKANFIVPPKKSAAIAIKNEDGVVQPVTKPPRRLPLPSPNQEADLDEEKKKAMQDAVAKKIAEDAKLQQDKEDAEKKALKEKEEAEASGKEAAQPEEKAETQAEFRGEQPAAVATEAEVTTDSDRHVPAAVEPTNNEDATEQKPAPLEVEEPEEEDDEFEKLAKQMEAEEAAREEEERQKEAVYQAKKQAEREAQKQKEAEEEAAYYANMKQAEREAEEAEEARQRKKAEVTEGEDPNKTVEALKAEDAPSPSSQDSPAIQTPVESGAATPVSDVSMGPPKSIATNRRDRPAALTLETSKQVEPPQPSAAMKALRSARFLDDLAGIEYPNAVASPNPALNKNAPADRKFKYNKEFLLQFQNVFKEKPSLDWDVKIRDTIGDGGDTSARPGSARTPATMSARSTSNRPSVVQGFSGMGTFNAPPRAGPANLPPGTTSAERFALSNQGMGGQRAGPMQNNPFTFGRPPGMPLVGPSMSRNSSSNALAGQIPSSPRVGGSQRGNTRVGSKRDKISSKKVEEENKNMPLTAAMEVKPIQTSSSGWKPRSIGQAAGAGPAPDGHMPPDVVQRRVKGLLNKMTPEKFERIADQILEIAAQSKNETDGRTLRQVIQLTFEKATDEAHWATTYALFCERMLKFMSPDIKDENIKDKHGNVVTGGALFRKYLLNRCQEEFERGWKVNMPPKPEGQTEEAALLSEEYYIAAAAKRRGLGLVKFIGELYKLGMLTERIMHECIKKLLELDENGPDESEVESLVSLLNTVGLNLEQSERGPALMNVYFERIVSIMNHPDLPSRLKFKLLDVIDLRKHGWQSKNDDKGPKTLAEIHADVQRKQQEAELERLRQQASNRGGGAGGGGRLPMGRGDARNFSGGRGMPPPDYTSNNVGTDDLRRLGARTTRNSSNPNGPTLGPSNLFSSGRTNSGRRGLGPGSLLGRGEDSGTSSRTGTPPQREKDKKEEGDKSSTNAFSALAALEGESANQAASPPSAASSPPTTKLHPTLGRQRSKSPVKGNE</sequence>
<feature type="compositionally biased region" description="Pro residues" evidence="8">
    <location>
        <begin position="253"/>
        <end position="268"/>
    </location>
</feature>
<feature type="compositionally biased region" description="Low complexity" evidence="8">
    <location>
        <begin position="123"/>
        <end position="140"/>
    </location>
</feature>
<evidence type="ECO:0000256" key="5">
    <source>
        <dbReference type="ARBA" id="ARBA00022553"/>
    </source>
</evidence>
<dbReference type="SMART" id="SM00543">
    <property type="entry name" value="MIF4G"/>
    <property type="match status" value="1"/>
</dbReference>